<dbReference type="InterPro" id="IPR042197">
    <property type="entry name" value="Apaf_helical"/>
</dbReference>
<dbReference type="SUPFAM" id="SSF52200">
    <property type="entry name" value="Toll/Interleukin receptor TIR domain"/>
    <property type="match status" value="1"/>
</dbReference>
<evidence type="ECO:0000256" key="2">
    <source>
        <dbReference type="ARBA" id="ARBA00022614"/>
    </source>
</evidence>
<dbReference type="InterPro" id="IPR045344">
    <property type="entry name" value="C-JID"/>
</dbReference>
<gene>
    <name evidence="10" type="primary">LOC112488992</name>
</gene>
<evidence type="ECO:0000256" key="1">
    <source>
        <dbReference type="ARBA" id="ARBA00011982"/>
    </source>
</evidence>
<dbReference type="Pfam" id="PF01582">
    <property type="entry name" value="TIR"/>
    <property type="match status" value="1"/>
</dbReference>
<evidence type="ECO:0000313" key="10">
    <source>
        <dbReference type="RefSeq" id="XP_048319408.2"/>
    </source>
</evidence>
<keyword evidence="6" id="KW-0520">NAD</keyword>
<dbReference type="PRINTS" id="PR00364">
    <property type="entry name" value="DISEASERSIST"/>
</dbReference>
<dbReference type="InterPro" id="IPR032675">
    <property type="entry name" value="LRR_dom_sf"/>
</dbReference>
<dbReference type="EC" id="3.2.2.6" evidence="1"/>
<dbReference type="InterPro" id="IPR058192">
    <property type="entry name" value="WHD_ROQ1-like"/>
</dbReference>
<sequence length="1173" mass="134285">MVSSSSSSLSSAITLQEKYDVFLSFRGEDTRNGFASYLYGALSAKQISTFMDDHEFERGDEIKPTLLKAIEESKISVIIFSENYASSTWCLDELLQILECRRTNGQIVMPIFYGIDPSVVRKKNGSYGVAFAQLEHRFEDRMEKVYQWRDALTEASNLCGLDSKDFRPEFKLVQKIVEDISLKLPKCQPSNEHYKKGGLIGIEENIKKVKSLLSIGSKDVRIIGIWGMGGIGKTTLASVVYQELSSSQFEGCSFLPNVKEECERRTPYHLRKKLLFELLNENAILKMDTPFVASPYIFDKLRRKKVFIVLDNVDDWIQLDALVEGYDQFAPGSRILVTTRNVQVLKKVADQNIYKMEGLSHNDSLELFRLHAFGKNSPPIDDAMLLKRVVSYADGNPLALKVLGCFLHSRNKQDWKNVLYNLQKFPEQNKIFNVLRTSYEGLDEGIQNIFLDIACLFNGSFTRSEAERLLDSGDSLVKIGMEVLVEKSLIEDVRYGIINKLRMHDLLRQMGQKIVCDRHTEPGHHSRLWDAKDVCHVLERNTGTVMVEVILFNLSEMTRDVEVCRAALSKMCNLRVLKIYFDNYISVNKFKLHLFQGLDSYLSEKLNYFHWDFYPLESMPSNFTPENLVELVLHRSHIQKLWNREVQSLPVLKRMDLSYSALLTEIPDLSQLAPNLESINLEGCRSLVRVLPCLENLDKLTDLNLKGCSKLRDFEETIHFGGIKNFLSKIFQQQFPLLKSFINNNILSLSSPQSHISLKFPMNLTVLNLQRTPIDAVPLSIESLSGLVKLDLGDCESLRSLPTSICKLKSLESLILSGCVKLEKFPAIFEPMELLESLIMSGAGITELPESIDNLISLKDLNLDSCKEIGFLPNKLCDLRKLEYLNLSLCSKLENLPPLPPALLSLEVQFCGSLKSLPDLPLFCERVYARHCTSLEKISDWRPSLQHQLNSESPNFCRPHRCADFMGRFANFFGCEKLDQNTRNTIIADYAIFKIIKAVNSDSDLNFCYPGDEIPKWFSSQSPGTSLKIDKLPPFWNNDSFLGLALCVVLDLNKIRPQDYVIIHFKLKFKTNIDDDCPPEFYVERFLWANKKCLDHVFIWYVPKDFMQHSEDLSTQKWLSSWSSDASFHVWASFSRDKVKQLESESCEIKKCGVWFVYKEDAERFNAETVQSI</sequence>
<evidence type="ECO:0000313" key="9">
    <source>
        <dbReference type="Proteomes" id="UP001652623"/>
    </source>
</evidence>
<dbReference type="GeneID" id="112488992"/>
<dbReference type="InterPro" id="IPR035897">
    <property type="entry name" value="Toll_tir_struct_dom_sf"/>
</dbReference>
<dbReference type="InterPro" id="IPR058546">
    <property type="entry name" value="RPS4B/Roq1-like_LRR"/>
</dbReference>
<dbReference type="SUPFAM" id="SSF52058">
    <property type="entry name" value="L domain-like"/>
    <property type="match status" value="1"/>
</dbReference>
<dbReference type="Gene3D" id="3.40.50.10140">
    <property type="entry name" value="Toll/interleukin-1 receptor homology (TIR) domain"/>
    <property type="match status" value="1"/>
</dbReference>
<keyword evidence="5" id="KW-0611">Plant defense</keyword>
<evidence type="ECO:0000256" key="4">
    <source>
        <dbReference type="ARBA" id="ARBA00022801"/>
    </source>
</evidence>
<dbReference type="RefSeq" id="XP_048319408.2">
    <property type="nucleotide sequence ID" value="XM_048463451.2"/>
</dbReference>
<dbReference type="InterPro" id="IPR002182">
    <property type="entry name" value="NB-ARC"/>
</dbReference>
<keyword evidence="4" id="KW-0378">Hydrolase</keyword>
<name>A0ABM3I2U2_ZIZJJ</name>
<dbReference type="Pfam" id="PF23286">
    <property type="entry name" value="LRR_13"/>
    <property type="match status" value="1"/>
</dbReference>
<feature type="domain" description="TIR" evidence="8">
    <location>
        <begin position="17"/>
        <end position="184"/>
    </location>
</feature>
<dbReference type="Gene3D" id="3.80.10.10">
    <property type="entry name" value="Ribonuclease Inhibitor"/>
    <property type="match status" value="2"/>
</dbReference>
<dbReference type="SMART" id="SM00255">
    <property type="entry name" value="TIR"/>
    <property type="match status" value="1"/>
</dbReference>
<dbReference type="InterPro" id="IPR000157">
    <property type="entry name" value="TIR_dom"/>
</dbReference>
<evidence type="ECO:0000259" key="8">
    <source>
        <dbReference type="PROSITE" id="PS50104"/>
    </source>
</evidence>
<dbReference type="Pfam" id="PF20160">
    <property type="entry name" value="C-JID"/>
    <property type="match status" value="1"/>
</dbReference>
<keyword evidence="2" id="KW-0433">Leucine-rich repeat</keyword>
<dbReference type="PANTHER" id="PTHR11017:SF479">
    <property type="entry name" value="DISEASE RESISTANCE PROTEIN (TIR-NBS-LRR CLASS) FAMILY"/>
    <property type="match status" value="1"/>
</dbReference>
<keyword evidence="9" id="KW-1185">Reference proteome</keyword>
<evidence type="ECO:0000256" key="3">
    <source>
        <dbReference type="ARBA" id="ARBA00022737"/>
    </source>
</evidence>
<comment type="catalytic activity">
    <reaction evidence="7">
        <text>NAD(+) + H2O = ADP-D-ribose + nicotinamide + H(+)</text>
        <dbReference type="Rhea" id="RHEA:16301"/>
        <dbReference type="ChEBI" id="CHEBI:15377"/>
        <dbReference type="ChEBI" id="CHEBI:15378"/>
        <dbReference type="ChEBI" id="CHEBI:17154"/>
        <dbReference type="ChEBI" id="CHEBI:57540"/>
        <dbReference type="ChEBI" id="CHEBI:57967"/>
        <dbReference type="EC" id="3.2.2.6"/>
    </reaction>
    <physiologicalReaction direction="left-to-right" evidence="7">
        <dbReference type="Rhea" id="RHEA:16302"/>
    </physiologicalReaction>
</comment>
<dbReference type="Gene3D" id="3.40.50.300">
    <property type="entry name" value="P-loop containing nucleotide triphosphate hydrolases"/>
    <property type="match status" value="1"/>
</dbReference>
<dbReference type="Proteomes" id="UP001652623">
    <property type="component" value="Chromosome 6"/>
</dbReference>
<dbReference type="InterPro" id="IPR027417">
    <property type="entry name" value="P-loop_NTPase"/>
</dbReference>
<organism evidence="9 10">
    <name type="scientific">Ziziphus jujuba</name>
    <name type="common">Chinese jujube</name>
    <name type="synonym">Ziziphus sativa</name>
    <dbReference type="NCBI Taxonomy" id="326968"/>
    <lineage>
        <taxon>Eukaryota</taxon>
        <taxon>Viridiplantae</taxon>
        <taxon>Streptophyta</taxon>
        <taxon>Embryophyta</taxon>
        <taxon>Tracheophyta</taxon>
        <taxon>Spermatophyta</taxon>
        <taxon>Magnoliopsida</taxon>
        <taxon>eudicotyledons</taxon>
        <taxon>Gunneridae</taxon>
        <taxon>Pentapetalae</taxon>
        <taxon>rosids</taxon>
        <taxon>fabids</taxon>
        <taxon>Rosales</taxon>
        <taxon>Rhamnaceae</taxon>
        <taxon>Paliureae</taxon>
        <taxon>Ziziphus</taxon>
    </lineage>
</organism>
<dbReference type="Pfam" id="PF00931">
    <property type="entry name" value="NB-ARC"/>
    <property type="match status" value="1"/>
</dbReference>
<evidence type="ECO:0000256" key="7">
    <source>
        <dbReference type="ARBA" id="ARBA00047304"/>
    </source>
</evidence>
<proteinExistence type="predicted"/>
<keyword evidence="3" id="KW-0677">Repeat</keyword>
<protein>
    <recommendedName>
        <fullName evidence="1">ADP-ribosyl cyclase/cyclic ADP-ribose hydrolase</fullName>
        <ecNumber evidence="1">3.2.2.6</ecNumber>
    </recommendedName>
</protein>
<reference evidence="10" key="1">
    <citation type="submission" date="2025-08" db="UniProtKB">
        <authorList>
            <consortium name="RefSeq"/>
        </authorList>
    </citation>
    <scope>IDENTIFICATION</scope>
    <source>
        <tissue evidence="10">Seedling</tissue>
    </source>
</reference>
<accession>A0ABM3I2U2</accession>
<dbReference type="PANTHER" id="PTHR11017">
    <property type="entry name" value="LEUCINE-RICH REPEAT-CONTAINING PROTEIN"/>
    <property type="match status" value="1"/>
</dbReference>
<dbReference type="InterPro" id="IPR044974">
    <property type="entry name" value="Disease_R_plants"/>
</dbReference>
<dbReference type="PROSITE" id="PS50104">
    <property type="entry name" value="TIR"/>
    <property type="match status" value="1"/>
</dbReference>
<evidence type="ECO:0000256" key="6">
    <source>
        <dbReference type="ARBA" id="ARBA00023027"/>
    </source>
</evidence>
<evidence type="ECO:0000256" key="5">
    <source>
        <dbReference type="ARBA" id="ARBA00022821"/>
    </source>
</evidence>
<dbReference type="Pfam" id="PF23282">
    <property type="entry name" value="WHD_ROQ1"/>
    <property type="match status" value="1"/>
</dbReference>
<dbReference type="Gene3D" id="1.10.8.430">
    <property type="entry name" value="Helical domain of apoptotic protease-activating factors"/>
    <property type="match status" value="1"/>
</dbReference>
<dbReference type="SUPFAM" id="SSF52540">
    <property type="entry name" value="P-loop containing nucleoside triphosphate hydrolases"/>
    <property type="match status" value="1"/>
</dbReference>